<evidence type="ECO:0000313" key="3">
    <source>
        <dbReference type="Proteomes" id="UP001177160"/>
    </source>
</evidence>
<keyword evidence="1" id="KW-0472">Membrane</keyword>
<feature type="transmembrane region" description="Helical" evidence="1">
    <location>
        <begin position="16"/>
        <end position="35"/>
    </location>
</feature>
<dbReference type="RefSeq" id="WP_263607479.1">
    <property type="nucleotide sequence ID" value="NZ_JAOVQM010000001.1"/>
</dbReference>
<dbReference type="Proteomes" id="UP001177160">
    <property type="component" value="Unassembled WGS sequence"/>
</dbReference>
<sequence length="136" mass="15551">MRKGIKAFFQGDSYSIGYLMSTIINMLAVATTVGITMQLKVTSFEGFMIYVILFTLLDTMVSLLIKRYYFQFVIQSFGLILALVGLILIFITEQLVPDVYFESVFGIIGFTVFFLVFRLLLIYTYEKTIGQKKGLK</sequence>
<keyword evidence="1" id="KW-0812">Transmembrane</keyword>
<accession>A0ABT2Y3R0</accession>
<feature type="transmembrane region" description="Helical" evidence="1">
    <location>
        <begin position="72"/>
        <end position="92"/>
    </location>
</feature>
<reference evidence="2" key="1">
    <citation type="submission" date="2022-09" db="EMBL/GenBank/DDBJ databases">
        <title>Novel Mycoplasma species identified in domestic and wild animals.</title>
        <authorList>
            <person name="Volokhov D.V."/>
            <person name="Furtak V.A."/>
            <person name="Zagorodnyaya T.A."/>
        </authorList>
    </citation>
    <scope>NUCLEOTIDE SEQUENCE</scope>
    <source>
        <strain evidence="2">Oakley</strain>
    </source>
</reference>
<feature type="transmembrane region" description="Helical" evidence="1">
    <location>
        <begin position="104"/>
        <end position="125"/>
    </location>
</feature>
<evidence type="ECO:0000256" key="1">
    <source>
        <dbReference type="SAM" id="Phobius"/>
    </source>
</evidence>
<evidence type="ECO:0000313" key="2">
    <source>
        <dbReference type="EMBL" id="MCV2231367.1"/>
    </source>
</evidence>
<organism evidence="2 3">
    <name type="scientific">Paracholeplasma manati</name>
    <dbReference type="NCBI Taxonomy" id="591373"/>
    <lineage>
        <taxon>Bacteria</taxon>
        <taxon>Bacillati</taxon>
        <taxon>Mycoplasmatota</taxon>
        <taxon>Mollicutes</taxon>
        <taxon>Acholeplasmatales</taxon>
        <taxon>Acholeplasmataceae</taxon>
        <taxon>Paracholeplasma</taxon>
    </lineage>
</organism>
<feature type="transmembrane region" description="Helical" evidence="1">
    <location>
        <begin position="47"/>
        <end position="65"/>
    </location>
</feature>
<protein>
    <submittedName>
        <fullName evidence="2">Phage holin family protein</fullName>
    </submittedName>
</protein>
<comment type="caution">
    <text evidence="2">The sequence shown here is derived from an EMBL/GenBank/DDBJ whole genome shotgun (WGS) entry which is preliminary data.</text>
</comment>
<keyword evidence="1" id="KW-1133">Transmembrane helix</keyword>
<name>A0ABT2Y3R0_9MOLU</name>
<gene>
    <name evidence="2" type="ORF">N7548_00820</name>
</gene>
<proteinExistence type="predicted"/>
<keyword evidence="3" id="KW-1185">Reference proteome</keyword>
<dbReference type="EMBL" id="JAOVQM010000001">
    <property type="protein sequence ID" value="MCV2231367.1"/>
    <property type="molecule type" value="Genomic_DNA"/>
</dbReference>